<dbReference type="STRING" id="111015.AXF14_00660"/>
<feature type="transmembrane region" description="Helical" evidence="1">
    <location>
        <begin position="33"/>
        <end position="51"/>
    </location>
</feature>
<keyword evidence="3" id="KW-1185">Reference proteome</keyword>
<gene>
    <name evidence="2" type="ORF">AXF14_00660</name>
</gene>
<evidence type="ECO:0000256" key="1">
    <source>
        <dbReference type="SAM" id="Phobius"/>
    </source>
</evidence>
<keyword evidence="1" id="KW-0472">Membrane</keyword>
<dbReference type="PROSITE" id="PS51257">
    <property type="entry name" value="PROKAR_LIPOPROTEIN"/>
    <property type="match status" value="1"/>
</dbReference>
<dbReference type="AlphaFoldDB" id="A0A0X8JCJ3"/>
<keyword evidence="1" id="KW-1133">Transmembrane helix</keyword>
<dbReference type="Proteomes" id="UP000065220">
    <property type="component" value="Chromosome"/>
</dbReference>
<evidence type="ECO:0000313" key="2">
    <source>
        <dbReference type="EMBL" id="AMD86385.1"/>
    </source>
</evidence>
<sequence length="157" mass="16721">MKPLAWTHAVLLAAAGCGALAFLGVVGTRVHPAAYLAVLVAVLTWAGLSRLRPASPAFPVEPPRTAPAPPRDRHLADVDWMLRSASDQRTWTTGVRPRLAALATDRLREHHGVDAATDPDAARAALGEELWALVDGSAAPPRTTRALTTLIERIHAL</sequence>
<keyword evidence="1" id="KW-0812">Transmembrane</keyword>
<name>A0A0X8JCJ3_ACTRD</name>
<dbReference type="EMBL" id="CP014228">
    <property type="protein sequence ID" value="AMD86385.1"/>
    <property type="molecule type" value="Genomic_DNA"/>
</dbReference>
<reference evidence="3" key="1">
    <citation type="submission" date="2016-02" db="EMBL/GenBank/DDBJ databases">
        <authorList>
            <person name="Holder M.E."/>
            <person name="Ajami N.J."/>
            <person name="Petrosino J.F."/>
        </authorList>
    </citation>
    <scope>NUCLEOTIDE SEQUENCE [LARGE SCALE GENOMIC DNA]</scope>
    <source>
        <strain evidence="3">CCUG 36733</strain>
    </source>
</reference>
<dbReference type="RefSeq" id="WP_067939082.1">
    <property type="nucleotide sequence ID" value="NZ_CP014228.1"/>
</dbReference>
<organism evidence="2 3">
    <name type="scientific">Actinomyces radicidentis</name>
    <dbReference type="NCBI Taxonomy" id="111015"/>
    <lineage>
        <taxon>Bacteria</taxon>
        <taxon>Bacillati</taxon>
        <taxon>Actinomycetota</taxon>
        <taxon>Actinomycetes</taxon>
        <taxon>Actinomycetales</taxon>
        <taxon>Actinomycetaceae</taxon>
        <taxon>Actinomyces</taxon>
    </lineage>
</organism>
<evidence type="ECO:0000313" key="3">
    <source>
        <dbReference type="Proteomes" id="UP000065220"/>
    </source>
</evidence>
<proteinExistence type="predicted"/>
<accession>A0A0X8JCJ3</accession>
<dbReference type="KEGG" id="ard:AXF14_00660"/>
<protein>
    <submittedName>
        <fullName evidence="2">Uncharacterized protein</fullName>
    </submittedName>
</protein>